<reference evidence="2 3" key="1">
    <citation type="submission" date="2018-11" db="EMBL/GenBank/DDBJ databases">
        <title>Sequencing the genomes of 1000 actinobacteria strains.</title>
        <authorList>
            <person name="Klenk H.-P."/>
        </authorList>
    </citation>
    <scope>NUCLEOTIDE SEQUENCE [LARGE SCALE GENOMIC DNA]</scope>
    <source>
        <strain evidence="2 3">DSM 44254</strain>
    </source>
</reference>
<feature type="transmembrane region" description="Helical" evidence="1">
    <location>
        <begin position="231"/>
        <end position="253"/>
    </location>
</feature>
<dbReference type="AlphaFoldDB" id="A0A3N1D7F6"/>
<feature type="transmembrane region" description="Helical" evidence="1">
    <location>
        <begin position="175"/>
        <end position="193"/>
    </location>
</feature>
<dbReference type="EMBL" id="RJKE01000001">
    <property type="protein sequence ID" value="ROO89462.1"/>
    <property type="molecule type" value="Genomic_DNA"/>
</dbReference>
<feature type="transmembrane region" description="Helical" evidence="1">
    <location>
        <begin position="51"/>
        <end position="74"/>
    </location>
</feature>
<accession>A0A3N1D7F6</accession>
<keyword evidence="1" id="KW-0472">Membrane</keyword>
<keyword evidence="1" id="KW-0812">Transmembrane</keyword>
<feature type="transmembrane region" description="Helical" evidence="1">
    <location>
        <begin position="422"/>
        <end position="445"/>
    </location>
</feature>
<comment type="caution">
    <text evidence="2">The sequence shown here is derived from an EMBL/GenBank/DDBJ whole genome shotgun (WGS) entry which is preliminary data.</text>
</comment>
<feature type="transmembrane region" description="Helical" evidence="1">
    <location>
        <begin position="81"/>
        <end position="101"/>
    </location>
</feature>
<sequence length="461" mass="44264">MSSSARARNGAGFAVAAAVCLAVPAAALTVPNAVAFVADPALAEFGGGPVGLVQAAGAALPALVLTVPGAAVLVRLRPPGPLLAAGLAALLLGGLLAGQAGSTWALGAARALAGCGAGLALAAAAALALRQRSPLPTAVFSGTLVAGLLLAMPAVLRAIPDRPEDWREPLTGHPWAAAAALLAALPVLALRGVRAPVPLPAAERAQLTLPLVPAAGLAFLAVLAVERAWAPGVNLIVAALGLAALTGMALAAGRDASGPLAPGPVLLLVGVLVLPVSAPLAGLTATARGVGATELWPFGAGAFAALAAALSTVPLDARGARTAVGAGCALMVGGTGLLLAYDPLSGGPLLGPALVSLAGGAGLALASSLRDAPPGAFGFGLALCFPALLSGSLIAGSLQLAGLGHAGAGDGPLDSLASAQRAWTATALGLAVAATCLVPAVQAAARRRDAQDTDRLSHLPT</sequence>
<keyword evidence="1" id="KW-1133">Transmembrane helix</keyword>
<evidence type="ECO:0008006" key="4">
    <source>
        <dbReference type="Google" id="ProtNLM"/>
    </source>
</evidence>
<feature type="transmembrane region" description="Helical" evidence="1">
    <location>
        <begin position="135"/>
        <end position="155"/>
    </location>
</feature>
<gene>
    <name evidence="2" type="ORF">EDD29_7157</name>
</gene>
<keyword evidence="3" id="KW-1185">Reference proteome</keyword>
<dbReference type="Proteomes" id="UP000272400">
    <property type="component" value="Unassembled WGS sequence"/>
</dbReference>
<organism evidence="2 3">
    <name type="scientific">Actinocorallia herbida</name>
    <dbReference type="NCBI Taxonomy" id="58109"/>
    <lineage>
        <taxon>Bacteria</taxon>
        <taxon>Bacillati</taxon>
        <taxon>Actinomycetota</taxon>
        <taxon>Actinomycetes</taxon>
        <taxon>Streptosporangiales</taxon>
        <taxon>Thermomonosporaceae</taxon>
        <taxon>Actinocorallia</taxon>
    </lineage>
</organism>
<feature type="transmembrane region" description="Helical" evidence="1">
    <location>
        <begin position="295"/>
        <end position="315"/>
    </location>
</feature>
<feature type="transmembrane region" description="Helical" evidence="1">
    <location>
        <begin position="107"/>
        <end position="128"/>
    </location>
</feature>
<evidence type="ECO:0000313" key="3">
    <source>
        <dbReference type="Proteomes" id="UP000272400"/>
    </source>
</evidence>
<protein>
    <recommendedName>
        <fullName evidence="4">MFS transporter</fullName>
    </recommendedName>
</protein>
<name>A0A3N1D7F6_9ACTN</name>
<feature type="transmembrane region" description="Helical" evidence="1">
    <location>
        <begin position="322"/>
        <end position="341"/>
    </location>
</feature>
<evidence type="ECO:0000256" key="1">
    <source>
        <dbReference type="SAM" id="Phobius"/>
    </source>
</evidence>
<evidence type="ECO:0000313" key="2">
    <source>
        <dbReference type="EMBL" id="ROO89462.1"/>
    </source>
</evidence>
<feature type="transmembrane region" description="Helical" evidence="1">
    <location>
        <begin position="205"/>
        <end position="225"/>
    </location>
</feature>
<feature type="transmembrane region" description="Helical" evidence="1">
    <location>
        <begin position="265"/>
        <end position="283"/>
    </location>
</feature>
<proteinExistence type="predicted"/>
<feature type="transmembrane region" description="Helical" evidence="1">
    <location>
        <begin position="378"/>
        <end position="402"/>
    </location>
</feature>
<feature type="transmembrane region" description="Helical" evidence="1">
    <location>
        <begin position="347"/>
        <end position="366"/>
    </location>
</feature>